<evidence type="ECO:0000313" key="1">
    <source>
        <dbReference type="EMBL" id="KAG8177357.1"/>
    </source>
</evidence>
<name>A0AAV6TYX5_9ARAC</name>
<organism evidence="1 2">
    <name type="scientific">Oedothorax gibbosus</name>
    <dbReference type="NCBI Taxonomy" id="931172"/>
    <lineage>
        <taxon>Eukaryota</taxon>
        <taxon>Metazoa</taxon>
        <taxon>Ecdysozoa</taxon>
        <taxon>Arthropoda</taxon>
        <taxon>Chelicerata</taxon>
        <taxon>Arachnida</taxon>
        <taxon>Araneae</taxon>
        <taxon>Araneomorphae</taxon>
        <taxon>Entelegynae</taxon>
        <taxon>Araneoidea</taxon>
        <taxon>Linyphiidae</taxon>
        <taxon>Erigoninae</taxon>
        <taxon>Oedothorax</taxon>
    </lineage>
</organism>
<evidence type="ECO:0000313" key="2">
    <source>
        <dbReference type="Proteomes" id="UP000827092"/>
    </source>
</evidence>
<sequence length="90" mass="9692">MSSCSFLVRRFGTLCGGISEVFTRSLPVSDSGDIFLTQPYGMQRPSATSTPYLDEKFYLEPKCSKAASPDSPIKAPNLEPIALVALTSLS</sequence>
<proteinExistence type="predicted"/>
<keyword evidence="2" id="KW-1185">Reference proteome</keyword>
<comment type="caution">
    <text evidence="1">The sequence shown here is derived from an EMBL/GenBank/DDBJ whole genome shotgun (WGS) entry which is preliminary data.</text>
</comment>
<protein>
    <submittedName>
        <fullName evidence="1">Uncharacterized protein</fullName>
    </submittedName>
</protein>
<reference evidence="1 2" key="1">
    <citation type="journal article" date="2022" name="Nat. Ecol. Evol.">
        <title>A masculinizing supergene underlies an exaggerated male reproductive morph in a spider.</title>
        <authorList>
            <person name="Hendrickx F."/>
            <person name="De Corte Z."/>
            <person name="Sonet G."/>
            <person name="Van Belleghem S.M."/>
            <person name="Kostlbacher S."/>
            <person name="Vangestel C."/>
        </authorList>
    </citation>
    <scope>NUCLEOTIDE SEQUENCE [LARGE SCALE GENOMIC DNA]</scope>
    <source>
        <strain evidence="1">W744_W776</strain>
    </source>
</reference>
<gene>
    <name evidence="1" type="ORF">JTE90_028353</name>
</gene>
<dbReference type="EMBL" id="JAFNEN010000785">
    <property type="protein sequence ID" value="KAG8177357.1"/>
    <property type="molecule type" value="Genomic_DNA"/>
</dbReference>
<dbReference type="Proteomes" id="UP000827092">
    <property type="component" value="Unassembled WGS sequence"/>
</dbReference>
<dbReference type="AlphaFoldDB" id="A0AAV6TYX5"/>
<accession>A0AAV6TYX5</accession>